<keyword evidence="4" id="KW-1185">Reference proteome</keyword>
<reference evidence="3 4" key="2">
    <citation type="journal article" date="2022" name="Mar. Drugs">
        <title>Bioassay-Guided Fractionation Leads to the Detection of Cholic Acid Generated by the Rare Thalassomonas sp.</title>
        <authorList>
            <person name="Pheiffer F."/>
            <person name="Schneider Y.K."/>
            <person name="Hansen E.H."/>
            <person name="Andersen J.H."/>
            <person name="Isaksson J."/>
            <person name="Busche T."/>
            <person name="R C."/>
            <person name="Kalinowski J."/>
            <person name="Zyl L.V."/>
            <person name="Trindade M."/>
        </authorList>
    </citation>
    <scope>NUCLEOTIDE SEQUENCE [LARGE SCALE GENOMIC DNA]</scope>
    <source>
        <strain evidence="3 4">XOM25</strain>
    </source>
</reference>
<dbReference type="Proteomes" id="UP000032352">
    <property type="component" value="Chromosome"/>
</dbReference>
<evidence type="ECO:0000313" key="3">
    <source>
        <dbReference type="EMBL" id="WDE07728.1"/>
    </source>
</evidence>
<dbReference type="CDD" id="cd01822">
    <property type="entry name" value="Lysophospholipase_L1_like"/>
    <property type="match status" value="1"/>
</dbReference>
<feature type="domain" description="SGNH hydrolase-type esterase" evidence="2">
    <location>
        <begin position="29"/>
        <end position="188"/>
    </location>
</feature>
<protein>
    <submittedName>
        <fullName evidence="3">Arylesterase</fullName>
    </submittedName>
</protein>
<dbReference type="AlphaFoldDB" id="A0AAE9Z703"/>
<dbReference type="PANTHER" id="PTHR30383:SF24">
    <property type="entry name" value="THIOESTERASE 1_PROTEASE 1_LYSOPHOSPHOLIPASE L1"/>
    <property type="match status" value="1"/>
</dbReference>
<proteinExistence type="predicted"/>
<evidence type="ECO:0000256" key="1">
    <source>
        <dbReference type="SAM" id="SignalP"/>
    </source>
</evidence>
<dbReference type="GO" id="GO:0004622">
    <property type="term" value="F:phosphatidylcholine lysophospholipase activity"/>
    <property type="evidence" value="ECO:0007669"/>
    <property type="project" value="TreeGrafter"/>
</dbReference>
<dbReference type="InterPro" id="IPR013830">
    <property type="entry name" value="SGNH_hydro"/>
</dbReference>
<dbReference type="SUPFAM" id="SSF52266">
    <property type="entry name" value="SGNH hydrolase"/>
    <property type="match status" value="1"/>
</dbReference>
<organism evidence="3 4">
    <name type="scientific">Thalassomonas viridans</name>
    <dbReference type="NCBI Taxonomy" id="137584"/>
    <lineage>
        <taxon>Bacteria</taxon>
        <taxon>Pseudomonadati</taxon>
        <taxon>Pseudomonadota</taxon>
        <taxon>Gammaproteobacteria</taxon>
        <taxon>Alteromonadales</taxon>
        <taxon>Colwelliaceae</taxon>
        <taxon>Thalassomonas</taxon>
    </lineage>
</organism>
<feature type="chain" id="PRO_5042159934" evidence="1">
    <location>
        <begin position="24"/>
        <end position="217"/>
    </location>
</feature>
<reference evidence="3 4" key="1">
    <citation type="journal article" date="2015" name="Genome Announc.">
        <title>Draft Genome Sequences of Marine Isolates of Thalassomonas viridans and Thalassomonas actiniarum.</title>
        <authorList>
            <person name="Olonade I."/>
            <person name="van Zyl L.J."/>
            <person name="Trindade M."/>
        </authorList>
    </citation>
    <scope>NUCLEOTIDE SEQUENCE [LARGE SCALE GENOMIC DNA]</scope>
    <source>
        <strain evidence="3 4">XOM25</strain>
    </source>
</reference>
<dbReference type="InterPro" id="IPR051532">
    <property type="entry name" value="Ester_Hydrolysis_Enzymes"/>
</dbReference>
<name>A0AAE9Z703_9GAMM</name>
<keyword evidence="1" id="KW-0732">Signal</keyword>
<evidence type="ECO:0000313" key="4">
    <source>
        <dbReference type="Proteomes" id="UP000032352"/>
    </source>
</evidence>
<sequence>MIKNTFFTLLIFCLLTLSAQVKATSSIVLLGDSLSASYGMQQNEGWVSILNQQLRQQNASFLLTNASISGETTAGGLSRLPGILSKEKVDYLLIELGGNDGLRGFPLKLIKNNLLQIIQLAKAKDIPVAIMNIRIPPNYGPRYNQLFTDIFAQVAKEENIPLLQFFMESIATNPKLMQADGIHPNQAAQPLIVEVMHKQLHQLLQDDSQLTSKQKTN</sequence>
<evidence type="ECO:0000259" key="2">
    <source>
        <dbReference type="Pfam" id="PF13472"/>
    </source>
</evidence>
<accession>A0AAE9Z703</accession>
<dbReference type="Pfam" id="PF13472">
    <property type="entry name" value="Lipase_GDSL_2"/>
    <property type="match status" value="1"/>
</dbReference>
<dbReference type="RefSeq" id="WP_044840670.1">
    <property type="nucleotide sequence ID" value="NZ_CP059733.1"/>
</dbReference>
<dbReference type="PANTHER" id="PTHR30383">
    <property type="entry name" value="THIOESTERASE 1/PROTEASE 1/LYSOPHOSPHOLIPASE L1"/>
    <property type="match status" value="1"/>
</dbReference>
<dbReference type="EMBL" id="CP059733">
    <property type="protein sequence ID" value="WDE07728.1"/>
    <property type="molecule type" value="Genomic_DNA"/>
</dbReference>
<dbReference type="InterPro" id="IPR036514">
    <property type="entry name" value="SGNH_hydro_sf"/>
</dbReference>
<dbReference type="Gene3D" id="3.40.50.1110">
    <property type="entry name" value="SGNH hydrolase"/>
    <property type="match status" value="1"/>
</dbReference>
<dbReference type="KEGG" id="tvd:SG34_013010"/>
<feature type="signal peptide" evidence="1">
    <location>
        <begin position="1"/>
        <end position="23"/>
    </location>
</feature>
<gene>
    <name evidence="3" type="ORF">SG34_013010</name>
</gene>